<comment type="caution">
    <text evidence="2">The sequence shown here is derived from an EMBL/GenBank/DDBJ whole genome shotgun (WGS) entry which is preliminary data.</text>
</comment>
<feature type="compositionally biased region" description="Polar residues" evidence="1">
    <location>
        <begin position="1"/>
        <end position="16"/>
    </location>
</feature>
<accession>A0ABU6STV1</accession>
<evidence type="ECO:0000313" key="2">
    <source>
        <dbReference type="EMBL" id="MED6139579.1"/>
    </source>
</evidence>
<dbReference type="EMBL" id="JASCZI010061827">
    <property type="protein sequence ID" value="MED6139579.1"/>
    <property type="molecule type" value="Genomic_DNA"/>
</dbReference>
<keyword evidence="3" id="KW-1185">Reference proteome</keyword>
<name>A0ABU6STV1_9FABA</name>
<reference evidence="2 3" key="1">
    <citation type="journal article" date="2023" name="Plants (Basel)">
        <title>Bridging the Gap: Combining Genomics and Transcriptomics Approaches to Understand Stylosanthes scabra, an Orphan Legume from the Brazilian Caatinga.</title>
        <authorList>
            <person name="Ferreira-Neto J.R.C."/>
            <person name="da Silva M.D."/>
            <person name="Binneck E."/>
            <person name="de Melo N.F."/>
            <person name="da Silva R.H."/>
            <person name="de Melo A.L.T.M."/>
            <person name="Pandolfi V."/>
            <person name="Bustamante F.O."/>
            <person name="Brasileiro-Vidal A.C."/>
            <person name="Benko-Iseppon A.M."/>
        </authorList>
    </citation>
    <scope>NUCLEOTIDE SEQUENCE [LARGE SCALE GENOMIC DNA]</scope>
    <source>
        <tissue evidence="2">Leaves</tissue>
    </source>
</reference>
<protein>
    <submittedName>
        <fullName evidence="2">Uncharacterized protein</fullName>
    </submittedName>
</protein>
<feature type="region of interest" description="Disordered" evidence="1">
    <location>
        <begin position="1"/>
        <end position="45"/>
    </location>
</feature>
<gene>
    <name evidence="2" type="ORF">PIB30_085221</name>
</gene>
<organism evidence="2 3">
    <name type="scientific">Stylosanthes scabra</name>
    <dbReference type="NCBI Taxonomy" id="79078"/>
    <lineage>
        <taxon>Eukaryota</taxon>
        <taxon>Viridiplantae</taxon>
        <taxon>Streptophyta</taxon>
        <taxon>Embryophyta</taxon>
        <taxon>Tracheophyta</taxon>
        <taxon>Spermatophyta</taxon>
        <taxon>Magnoliopsida</taxon>
        <taxon>eudicotyledons</taxon>
        <taxon>Gunneridae</taxon>
        <taxon>Pentapetalae</taxon>
        <taxon>rosids</taxon>
        <taxon>fabids</taxon>
        <taxon>Fabales</taxon>
        <taxon>Fabaceae</taxon>
        <taxon>Papilionoideae</taxon>
        <taxon>50 kb inversion clade</taxon>
        <taxon>dalbergioids sensu lato</taxon>
        <taxon>Dalbergieae</taxon>
        <taxon>Pterocarpus clade</taxon>
        <taxon>Stylosanthes</taxon>
    </lineage>
</organism>
<evidence type="ECO:0000256" key="1">
    <source>
        <dbReference type="SAM" id="MobiDB-lite"/>
    </source>
</evidence>
<evidence type="ECO:0000313" key="3">
    <source>
        <dbReference type="Proteomes" id="UP001341840"/>
    </source>
</evidence>
<sequence>MAKGTSSKQLTIMLSTDENEAHTPKTNVVDSSESVSTDSSAGGVKVRGAARSFPIPASFVAGSRRSKRLRIGTIT</sequence>
<proteinExistence type="predicted"/>
<feature type="compositionally biased region" description="Low complexity" evidence="1">
    <location>
        <begin position="28"/>
        <end position="40"/>
    </location>
</feature>
<dbReference type="Proteomes" id="UP001341840">
    <property type="component" value="Unassembled WGS sequence"/>
</dbReference>